<dbReference type="SMART" id="SM00854">
    <property type="entry name" value="PGA_cap"/>
    <property type="match status" value="1"/>
</dbReference>
<dbReference type="RefSeq" id="WP_368652559.1">
    <property type="nucleotide sequence ID" value="NZ_CP162599.1"/>
</dbReference>
<comment type="similarity">
    <text evidence="1">Belongs to the CapA family.</text>
</comment>
<dbReference type="PANTHER" id="PTHR33393:SF13">
    <property type="entry name" value="PGA BIOSYNTHESIS PROTEIN CAPA"/>
    <property type="match status" value="1"/>
</dbReference>
<dbReference type="InterPro" id="IPR052169">
    <property type="entry name" value="CW_Biosynth-Accessory"/>
</dbReference>
<dbReference type="EMBL" id="CP162599">
    <property type="protein sequence ID" value="XDK31835.1"/>
    <property type="molecule type" value="Genomic_DNA"/>
</dbReference>
<evidence type="ECO:0000313" key="3">
    <source>
        <dbReference type="EMBL" id="XDK31835.1"/>
    </source>
</evidence>
<feature type="domain" description="Capsule synthesis protein CapA" evidence="2">
    <location>
        <begin position="6"/>
        <end position="318"/>
    </location>
</feature>
<protein>
    <submittedName>
        <fullName evidence="3">CapA family protein</fullName>
    </submittedName>
</protein>
<accession>A0AB39HNK0</accession>
<dbReference type="CDD" id="cd07381">
    <property type="entry name" value="MPP_CapA"/>
    <property type="match status" value="1"/>
</dbReference>
<dbReference type="InterPro" id="IPR019079">
    <property type="entry name" value="Capsule_synth_CapA"/>
</dbReference>
<dbReference type="AlphaFoldDB" id="A0AB39HNK0"/>
<dbReference type="Pfam" id="PF09587">
    <property type="entry name" value="PGA_cap"/>
    <property type="match status" value="1"/>
</dbReference>
<gene>
    <name evidence="3" type="ORF">AB4Y30_12460</name>
</gene>
<proteinExistence type="inferred from homology"/>
<name>A0AB39HNK0_9BACI</name>
<evidence type="ECO:0000259" key="2">
    <source>
        <dbReference type="SMART" id="SM00854"/>
    </source>
</evidence>
<dbReference type="PANTHER" id="PTHR33393">
    <property type="entry name" value="POLYGLUTAMINE SYNTHESIS ACCESSORY PROTEIN RV0574C-RELATED"/>
    <property type="match status" value="1"/>
</dbReference>
<sequence length="433" mass="48255">MEQTISFVATGDSFITRRLPSTTSESFVELTNLIKSADARLTNLEITTHNFEGYPGQASGGTWAITSPLALRDIKAYGFNLLPWANNHTLDYLYGGLEATERYINEYEFVHAGVGKNLADASAPRYLETPAGRVALIAATSSFHETWIAGDQRNDMSGRPGINPLRHKSVHKISKEKLETLKEIADTVDINAVTKMSIKEGFVVEKKDGKFEFGQYVFAEGSPEGKETSPDPRDMKRILKSISEAKRQADYVVVSIHAHEMQGEDKSVPAEFLKTFARECIDGGADSIVGHGPHVLRGIEIYNGRPIFYSLGNFIFQNETVTHLPADFYEKYGLGNDHTVADGLDTRTENNTKGFGVNEKIWDSIVPVWKMQGDKLTEVKLYPIELGYKQPRYKIGWPTLVKTDRILKDLQELSEPFGTKIDIKDGVGTIVLD</sequence>
<dbReference type="SUPFAM" id="SSF56300">
    <property type="entry name" value="Metallo-dependent phosphatases"/>
    <property type="match status" value="1"/>
</dbReference>
<dbReference type="InterPro" id="IPR029052">
    <property type="entry name" value="Metallo-depent_PP-like"/>
</dbReference>
<organism evidence="3">
    <name type="scientific">Ornithinibacillus sp. 4-3</name>
    <dbReference type="NCBI Taxonomy" id="3231488"/>
    <lineage>
        <taxon>Bacteria</taxon>
        <taxon>Bacillati</taxon>
        <taxon>Bacillota</taxon>
        <taxon>Bacilli</taxon>
        <taxon>Bacillales</taxon>
        <taxon>Bacillaceae</taxon>
        <taxon>Ornithinibacillus</taxon>
    </lineage>
</organism>
<evidence type="ECO:0000256" key="1">
    <source>
        <dbReference type="ARBA" id="ARBA00005662"/>
    </source>
</evidence>
<reference evidence="3" key="1">
    <citation type="submission" date="2024-07" db="EMBL/GenBank/DDBJ databases">
        <title>Halotolerant mesophilic bacterium Ornithinibacillus sp. 4-3, sp. nov., isolated from soil.</title>
        <authorList>
            <person name="Sidarenka A.V."/>
            <person name="Guliayeva D.E."/>
            <person name="Leanovich S.I."/>
            <person name="Hileuskaya K.S."/>
            <person name="Akhremchuk A.E."/>
            <person name="Sikolenko M.A."/>
            <person name="Valentovich L.N."/>
        </authorList>
    </citation>
    <scope>NUCLEOTIDE SEQUENCE</scope>
    <source>
        <strain evidence="3">4-3</strain>
    </source>
</reference>